<name>A0A5N1IWS6_9BACT</name>
<proteinExistence type="predicted"/>
<reference evidence="2 3" key="1">
    <citation type="submission" date="2019-09" db="EMBL/GenBank/DDBJ databases">
        <title>Genome sequence of Adhaeribacter sp. M2.</title>
        <authorList>
            <person name="Srinivasan S."/>
        </authorList>
    </citation>
    <scope>NUCLEOTIDE SEQUENCE [LARGE SCALE GENOMIC DNA]</scope>
    <source>
        <strain evidence="2 3">M2</strain>
    </source>
</reference>
<evidence type="ECO:0000313" key="3">
    <source>
        <dbReference type="Proteomes" id="UP000326570"/>
    </source>
</evidence>
<dbReference type="AlphaFoldDB" id="A0A5N1IWS6"/>
<dbReference type="EMBL" id="VTWT01000004">
    <property type="protein sequence ID" value="KAA9338965.1"/>
    <property type="molecule type" value="Genomic_DNA"/>
</dbReference>
<dbReference type="Proteomes" id="UP000326570">
    <property type="component" value="Unassembled WGS sequence"/>
</dbReference>
<keyword evidence="3" id="KW-1185">Reference proteome</keyword>
<gene>
    <name evidence="2" type="ORF">F0P94_09245</name>
</gene>
<accession>A0A5N1IWS6</accession>
<sequence length="164" mass="17877">MSDSITNNTVTNFSGGPGQPIERSTAELMMSLYQARINAASSICPNLGINTSLEPKILYFNIENLNTLIEAVKDSTKHIAVCLGLTAMDENGNPSLPGQEQLEQMQELVSQHKAGNYDAYQEMIQNISLAQTVLIAGCDVRGNLVIDEERGYSFYDLAGHCCQS</sequence>
<comment type="caution">
    <text evidence="2">The sequence shown here is derived from an EMBL/GenBank/DDBJ whole genome shotgun (WGS) entry which is preliminary data.</text>
</comment>
<evidence type="ECO:0000313" key="2">
    <source>
        <dbReference type="EMBL" id="KAA9338965.1"/>
    </source>
</evidence>
<dbReference type="RefSeq" id="WP_150903599.1">
    <property type="nucleotide sequence ID" value="NZ_VTWT01000004.1"/>
</dbReference>
<organism evidence="2 3">
    <name type="scientific">Adhaeribacter soli</name>
    <dbReference type="NCBI Taxonomy" id="2607655"/>
    <lineage>
        <taxon>Bacteria</taxon>
        <taxon>Pseudomonadati</taxon>
        <taxon>Bacteroidota</taxon>
        <taxon>Cytophagia</taxon>
        <taxon>Cytophagales</taxon>
        <taxon>Hymenobacteraceae</taxon>
        <taxon>Adhaeribacter</taxon>
    </lineage>
</organism>
<feature type="region of interest" description="Disordered" evidence="1">
    <location>
        <begin position="1"/>
        <end position="21"/>
    </location>
</feature>
<protein>
    <submittedName>
        <fullName evidence="2">Uncharacterized protein</fullName>
    </submittedName>
</protein>
<evidence type="ECO:0000256" key="1">
    <source>
        <dbReference type="SAM" id="MobiDB-lite"/>
    </source>
</evidence>
<feature type="compositionally biased region" description="Polar residues" evidence="1">
    <location>
        <begin position="1"/>
        <end position="14"/>
    </location>
</feature>